<proteinExistence type="predicted"/>
<evidence type="ECO:0000313" key="1">
    <source>
        <dbReference type="EMBL" id="GAF99511.1"/>
    </source>
</evidence>
<accession>X0UJR7</accession>
<comment type="caution">
    <text evidence="1">The sequence shown here is derived from an EMBL/GenBank/DDBJ whole genome shotgun (WGS) entry which is preliminary data.</text>
</comment>
<protein>
    <submittedName>
        <fullName evidence="1">Uncharacterized protein</fullName>
    </submittedName>
</protein>
<organism evidence="1">
    <name type="scientific">marine sediment metagenome</name>
    <dbReference type="NCBI Taxonomy" id="412755"/>
    <lineage>
        <taxon>unclassified sequences</taxon>
        <taxon>metagenomes</taxon>
        <taxon>ecological metagenomes</taxon>
    </lineage>
</organism>
<feature type="non-terminal residue" evidence="1">
    <location>
        <position position="76"/>
    </location>
</feature>
<gene>
    <name evidence="1" type="ORF">S01H1_45036</name>
</gene>
<dbReference type="AlphaFoldDB" id="X0UJR7"/>
<dbReference type="EMBL" id="BARS01028752">
    <property type="protein sequence ID" value="GAF99511.1"/>
    <property type="molecule type" value="Genomic_DNA"/>
</dbReference>
<reference evidence="1" key="1">
    <citation type="journal article" date="2014" name="Front. Microbiol.">
        <title>High frequency of phylogenetically diverse reductive dehalogenase-homologous genes in deep subseafloor sedimentary metagenomes.</title>
        <authorList>
            <person name="Kawai M."/>
            <person name="Futagami T."/>
            <person name="Toyoda A."/>
            <person name="Takaki Y."/>
            <person name="Nishi S."/>
            <person name="Hori S."/>
            <person name="Arai W."/>
            <person name="Tsubouchi T."/>
            <person name="Morono Y."/>
            <person name="Uchiyama I."/>
            <person name="Ito T."/>
            <person name="Fujiyama A."/>
            <person name="Inagaki F."/>
            <person name="Takami H."/>
        </authorList>
    </citation>
    <scope>NUCLEOTIDE SEQUENCE</scope>
    <source>
        <strain evidence="1">Expedition CK06-06</strain>
    </source>
</reference>
<name>X0UJR7_9ZZZZ</name>
<sequence length="76" mass="9148">MTGVMVIQGQELHTEDIELIRDLLSENPEWGRTRLSEELCRRWDWRNAQGRMKDMACRTLLLKLERADLIRLPKRR</sequence>